<feature type="transmembrane region" description="Helical" evidence="2">
    <location>
        <begin position="601"/>
        <end position="622"/>
    </location>
</feature>
<organism evidence="3 4">
    <name type="scientific">Cymbomonas tetramitiformis</name>
    <dbReference type="NCBI Taxonomy" id="36881"/>
    <lineage>
        <taxon>Eukaryota</taxon>
        <taxon>Viridiplantae</taxon>
        <taxon>Chlorophyta</taxon>
        <taxon>Pyramimonadophyceae</taxon>
        <taxon>Pyramimonadales</taxon>
        <taxon>Pyramimonadaceae</taxon>
        <taxon>Cymbomonas</taxon>
    </lineage>
</organism>
<keyword evidence="2" id="KW-1133">Transmembrane helix</keyword>
<dbReference type="InterPro" id="IPR053317">
    <property type="entry name" value="Tubulin_polyglutamylase"/>
</dbReference>
<keyword evidence="2" id="KW-0472">Membrane</keyword>
<evidence type="ECO:0000313" key="4">
    <source>
        <dbReference type="Proteomes" id="UP001190700"/>
    </source>
</evidence>
<feature type="transmembrane region" description="Helical" evidence="2">
    <location>
        <begin position="521"/>
        <end position="540"/>
    </location>
</feature>
<evidence type="ECO:0000256" key="1">
    <source>
        <dbReference type="SAM" id="MobiDB-lite"/>
    </source>
</evidence>
<dbReference type="InterPro" id="IPR004344">
    <property type="entry name" value="TTL/TTLL_fam"/>
</dbReference>
<dbReference type="Gene3D" id="3.30.470.20">
    <property type="entry name" value="ATP-grasp fold, B domain"/>
    <property type="match status" value="1"/>
</dbReference>
<evidence type="ECO:0008006" key="5">
    <source>
        <dbReference type="Google" id="ProtNLM"/>
    </source>
</evidence>
<feature type="compositionally biased region" description="Low complexity" evidence="1">
    <location>
        <begin position="449"/>
        <end position="461"/>
    </location>
</feature>
<dbReference type="InterPro" id="IPR025333">
    <property type="entry name" value="DUF4239"/>
</dbReference>
<feature type="region of interest" description="Disordered" evidence="1">
    <location>
        <begin position="444"/>
        <end position="516"/>
    </location>
</feature>
<keyword evidence="4" id="KW-1185">Reference proteome</keyword>
<dbReference type="Pfam" id="PF03133">
    <property type="entry name" value="TTL"/>
    <property type="match status" value="1"/>
</dbReference>
<accession>A0AAE0CD46</accession>
<dbReference type="EMBL" id="LGRX02025754">
    <property type="protein sequence ID" value="KAK3251915.1"/>
    <property type="molecule type" value="Genomic_DNA"/>
</dbReference>
<dbReference type="PANTHER" id="PTHR47113">
    <property type="entry name" value="LD09343P"/>
    <property type="match status" value="1"/>
</dbReference>
<feature type="transmembrane region" description="Helical" evidence="2">
    <location>
        <begin position="642"/>
        <end position="661"/>
    </location>
</feature>
<gene>
    <name evidence="3" type="ORF">CYMTET_38768</name>
</gene>
<dbReference type="PANTHER" id="PTHR47113:SF1">
    <property type="entry name" value="LD09343P"/>
    <property type="match status" value="1"/>
</dbReference>
<reference evidence="3 4" key="1">
    <citation type="journal article" date="2015" name="Genome Biol. Evol.">
        <title>Comparative Genomics of a Bacterivorous Green Alga Reveals Evolutionary Causalities and Consequences of Phago-Mixotrophic Mode of Nutrition.</title>
        <authorList>
            <person name="Burns J.A."/>
            <person name="Paasch A."/>
            <person name="Narechania A."/>
            <person name="Kim E."/>
        </authorList>
    </citation>
    <scope>NUCLEOTIDE SEQUENCE [LARGE SCALE GENOMIC DNA]</scope>
    <source>
        <strain evidence="3 4">PLY_AMNH</strain>
    </source>
</reference>
<keyword evidence="2" id="KW-0812">Transmembrane</keyword>
<feature type="transmembrane region" description="Helical" evidence="2">
    <location>
        <begin position="816"/>
        <end position="836"/>
    </location>
</feature>
<dbReference type="Pfam" id="PF14023">
    <property type="entry name" value="Bestrophin-like"/>
    <property type="match status" value="1"/>
</dbReference>
<protein>
    <recommendedName>
        <fullName evidence="5">Tubulin-tyrosine ligase</fullName>
    </recommendedName>
</protein>
<comment type="caution">
    <text evidence="3">The sequence shown here is derived from an EMBL/GenBank/DDBJ whole genome shotgun (WGS) entry which is preliminary data.</text>
</comment>
<evidence type="ECO:0000256" key="2">
    <source>
        <dbReference type="SAM" id="Phobius"/>
    </source>
</evidence>
<dbReference type="Proteomes" id="UP001190700">
    <property type="component" value="Unassembled WGS sequence"/>
</dbReference>
<evidence type="ECO:0000313" key="3">
    <source>
        <dbReference type="EMBL" id="KAK3251915.1"/>
    </source>
</evidence>
<sequence>MLARFYSHSCRASEAWRLNVVRCQRAREARRLKVVSNGVKEAWAGTRLLCDISIQSKKSEQASAGRLVYENNLHGVLRDLHPLAYEVLWVGPKGTAGEKAQAIQRRALEMNGILAADGVRDGSWLLWAHQSPFNTPPPNESPEDAATSAAVAAGKALSPGDAVNHIPGTGTFTSKEGLAVLAREKMLRVPRSYLAPGELELTRRSQGASSNTMLVAKGRKHGSVVPVGVAEALEKDGAFFARQFLQEIVPGLLVDGAPVDLGLYVLIIPGHACALRAYVSQTPLLRFAQPGQPFVKSNYRPAWQMASSDVDKGRRTLRALLEEGLGQEAWRALWIRAHGLIKQVLQNSWSSIQPRCAQLQHRGVKQFELVRFDFIPDQAGKPWLNEVNSSPNMIPLQSEAVRDSQWREELLSAAALLLKDRISDQSSFSALHFEVSLPEPAAVRRQLADAEASPEAAPEAPQGNSEGSPEANLESSDETTTSLPEMGSPEGHGEYASPPESSAPEGSPEGYAEGTADDDEILVPPVVFCFLMLLFYAVLYRAHYRQSCKFDGWSLLTRAPNIGEQWDSYALREDADLCGLTDDAILRRMDHGSWNDLSRPYLKIIGPGFFVILLCPVSLYTISDIMSYSYPAGSDYDAGELLSGLGTFLFPAGMIYAMLFGDTYSQALGRKRELTRIMWHYGHTLNQLLQTILVSFPCTNKEQYTLVNVVRHSTIQFLAFSGQVEGAQPVRTLAYMNEIWKLMPILQDLANDGQEDTSDIELLPEVGGLCRELGGLSAEYLYTFRGSIQITSWVLLEMLSSIVYIAILMIQVNSKVMELAFCFITAFSVTILTTICSDINQPYHGFFRVDSSLLKEVVQQCNVILECCTSGGMDEPFKAPLHGQTDVGRLKKEEGGLQDQKNFSDLGSQIPGVAGPL</sequence>
<dbReference type="AlphaFoldDB" id="A0AAE0CD46"/>
<proteinExistence type="predicted"/>
<feature type="compositionally biased region" description="Low complexity" evidence="1">
    <location>
        <begin position="494"/>
        <end position="511"/>
    </location>
</feature>
<feature type="transmembrane region" description="Helical" evidence="2">
    <location>
        <begin position="790"/>
        <end position="810"/>
    </location>
</feature>
<name>A0AAE0CD46_9CHLO</name>